<protein>
    <recommendedName>
        <fullName evidence="2">N-acetyltransferase domain-containing protein</fullName>
    </recommendedName>
</protein>
<dbReference type="Gene3D" id="3.40.630.30">
    <property type="match status" value="1"/>
</dbReference>
<dbReference type="EMBL" id="LR796317">
    <property type="protein sequence ID" value="CAB4136569.1"/>
    <property type="molecule type" value="Genomic_DNA"/>
</dbReference>
<reference evidence="1" key="1">
    <citation type="submission" date="2020-04" db="EMBL/GenBank/DDBJ databases">
        <authorList>
            <person name="Chiriac C."/>
            <person name="Salcher M."/>
            <person name="Ghai R."/>
            <person name="Kavagutti S V."/>
        </authorList>
    </citation>
    <scope>NUCLEOTIDE SEQUENCE</scope>
</reference>
<gene>
    <name evidence="1" type="ORF">UFOVP306_30</name>
</gene>
<name>A0A6J5LXT9_9CAUD</name>
<evidence type="ECO:0000313" key="1">
    <source>
        <dbReference type="EMBL" id="CAB4136569.1"/>
    </source>
</evidence>
<organism evidence="1">
    <name type="scientific">uncultured Caudovirales phage</name>
    <dbReference type="NCBI Taxonomy" id="2100421"/>
    <lineage>
        <taxon>Viruses</taxon>
        <taxon>Duplodnaviria</taxon>
        <taxon>Heunggongvirae</taxon>
        <taxon>Uroviricota</taxon>
        <taxon>Caudoviricetes</taxon>
        <taxon>Peduoviridae</taxon>
        <taxon>Maltschvirus</taxon>
        <taxon>Maltschvirus maltsch</taxon>
    </lineage>
</organism>
<evidence type="ECO:0008006" key="2">
    <source>
        <dbReference type="Google" id="ProtNLM"/>
    </source>
</evidence>
<proteinExistence type="predicted"/>
<sequence>MIRHATKYDMPALLEMMRDYSAQAPQEAIKNKDVHNEDHVKQVFTTMLAGKGFVLIDDEQRGFIAAMITTNIWCPEVYELHELAWWVKPEHRTGTLGGRLWREFDRIAQDMIEDGRIDVACTSVLANSQFIDYSKRGYKLMQATFFREQTK</sequence>
<dbReference type="SUPFAM" id="SSF55729">
    <property type="entry name" value="Acyl-CoA N-acyltransferases (Nat)"/>
    <property type="match status" value="1"/>
</dbReference>
<accession>A0A6J5LXT9</accession>
<dbReference type="InterPro" id="IPR016181">
    <property type="entry name" value="Acyl_CoA_acyltransferase"/>
</dbReference>